<dbReference type="EMBL" id="JAIWYP010000003">
    <property type="protein sequence ID" value="KAH3849779.1"/>
    <property type="molecule type" value="Genomic_DNA"/>
</dbReference>
<comment type="caution">
    <text evidence="2">The sequence shown here is derived from an EMBL/GenBank/DDBJ whole genome shotgun (WGS) entry which is preliminary data.</text>
</comment>
<keyword evidence="3" id="KW-1185">Reference proteome</keyword>
<name>A0A9D4QZX2_DREPO</name>
<dbReference type="AlphaFoldDB" id="A0A9D4QZX2"/>
<organism evidence="2 3">
    <name type="scientific">Dreissena polymorpha</name>
    <name type="common">Zebra mussel</name>
    <name type="synonym">Mytilus polymorpha</name>
    <dbReference type="NCBI Taxonomy" id="45954"/>
    <lineage>
        <taxon>Eukaryota</taxon>
        <taxon>Metazoa</taxon>
        <taxon>Spiralia</taxon>
        <taxon>Lophotrochozoa</taxon>
        <taxon>Mollusca</taxon>
        <taxon>Bivalvia</taxon>
        <taxon>Autobranchia</taxon>
        <taxon>Heteroconchia</taxon>
        <taxon>Euheterodonta</taxon>
        <taxon>Imparidentia</taxon>
        <taxon>Neoheterodontei</taxon>
        <taxon>Myida</taxon>
        <taxon>Dreissenoidea</taxon>
        <taxon>Dreissenidae</taxon>
        <taxon>Dreissena</taxon>
    </lineage>
</organism>
<gene>
    <name evidence="2" type="ORF">DPMN_092183</name>
</gene>
<sequence>MALLTMNSTIWDIEEAIRHERRTWDKLEESAAKWQTILDELSSDIEHADGSSTEWKIKFECQKDYNRMLMRHLQRMRAEIRMLHKGNDVTLQEPGLKTIGEWRTEIQKLTVEKWSMESLRNMYEKQLDAESMAYHRAHDHLTQLSRDIRLSQALLITNQEAEDAAVLSSIEAVASPRKTGGGGRKPLAKVSPLRPPVKCETPKSYRAMFRQHRDQHLRANEHHLNFSGMSPKSKQCNPTE</sequence>
<feature type="compositionally biased region" description="Polar residues" evidence="1">
    <location>
        <begin position="227"/>
        <end position="240"/>
    </location>
</feature>
<feature type="region of interest" description="Disordered" evidence="1">
    <location>
        <begin position="220"/>
        <end position="240"/>
    </location>
</feature>
<dbReference type="OrthoDB" id="6095319at2759"/>
<evidence type="ECO:0000313" key="2">
    <source>
        <dbReference type="EMBL" id="KAH3849779.1"/>
    </source>
</evidence>
<dbReference type="Proteomes" id="UP000828390">
    <property type="component" value="Unassembled WGS sequence"/>
</dbReference>
<accession>A0A9D4QZX2</accession>
<proteinExistence type="predicted"/>
<feature type="region of interest" description="Disordered" evidence="1">
    <location>
        <begin position="176"/>
        <end position="195"/>
    </location>
</feature>
<reference evidence="2" key="2">
    <citation type="submission" date="2020-11" db="EMBL/GenBank/DDBJ databases">
        <authorList>
            <person name="McCartney M.A."/>
            <person name="Auch B."/>
            <person name="Kono T."/>
            <person name="Mallez S."/>
            <person name="Becker A."/>
            <person name="Gohl D.M."/>
            <person name="Silverstein K.A.T."/>
            <person name="Koren S."/>
            <person name="Bechman K.B."/>
            <person name="Herman A."/>
            <person name="Abrahante J.E."/>
            <person name="Garbe J."/>
        </authorList>
    </citation>
    <scope>NUCLEOTIDE SEQUENCE</scope>
    <source>
        <strain evidence="2">Duluth1</strain>
        <tissue evidence="2">Whole animal</tissue>
    </source>
</reference>
<evidence type="ECO:0000313" key="3">
    <source>
        <dbReference type="Proteomes" id="UP000828390"/>
    </source>
</evidence>
<protein>
    <submittedName>
        <fullName evidence="2">Uncharacterized protein</fullName>
    </submittedName>
</protein>
<reference evidence="2" key="1">
    <citation type="journal article" date="2019" name="bioRxiv">
        <title>The Genome of the Zebra Mussel, Dreissena polymorpha: A Resource for Invasive Species Research.</title>
        <authorList>
            <person name="McCartney M.A."/>
            <person name="Auch B."/>
            <person name="Kono T."/>
            <person name="Mallez S."/>
            <person name="Zhang Y."/>
            <person name="Obille A."/>
            <person name="Becker A."/>
            <person name="Abrahante J.E."/>
            <person name="Garbe J."/>
            <person name="Badalamenti J.P."/>
            <person name="Herman A."/>
            <person name="Mangelson H."/>
            <person name="Liachko I."/>
            <person name="Sullivan S."/>
            <person name="Sone E.D."/>
            <person name="Koren S."/>
            <person name="Silverstein K.A.T."/>
            <person name="Beckman K.B."/>
            <person name="Gohl D.M."/>
        </authorList>
    </citation>
    <scope>NUCLEOTIDE SEQUENCE</scope>
    <source>
        <strain evidence="2">Duluth1</strain>
        <tissue evidence="2">Whole animal</tissue>
    </source>
</reference>
<evidence type="ECO:0000256" key="1">
    <source>
        <dbReference type="SAM" id="MobiDB-lite"/>
    </source>
</evidence>